<keyword evidence="5" id="KW-0067">ATP-binding</keyword>
<proteinExistence type="predicted"/>
<dbReference type="Gene3D" id="1.10.510.10">
    <property type="entry name" value="Transferase(Phosphotransferase) domain 1"/>
    <property type="match status" value="1"/>
</dbReference>
<keyword evidence="3" id="KW-0547">Nucleotide-binding</keyword>
<name>A0A6A6NNL3_9PEZI</name>
<evidence type="ECO:0008006" key="8">
    <source>
        <dbReference type="Google" id="ProtNLM"/>
    </source>
</evidence>
<evidence type="ECO:0000256" key="3">
    <source>
        <dbReference type="ARBA" id="ARBA00022741"/>
    </source>
</evidence>
<dbReference type="Proteomes" id="UP000799766">
    <property type="component" value="Unassembled WGS sequence"/>
</dbReference>
<keyword evidence="4" id="KW-0418">Kinase</keyword>
<dbReference type="GO" id="GO:0005634">
    <property type="term" value="C:nucleus"/>
    <property type="evidence" value="ECO:0007669"/>
    <property type="project" value="TreeGrafter"/>
</dbReference>
<dbReference type="InterPro" id="IPR011009">
    <property type="entry name" value="Kinase-like_dom_sf"/>
</dbReference>
<organism evidence="6 7">
    <name type="scientific">Lineolata rhizophorae</name>
    <dbReference type="NCBI Taxonomy" id="578093"/>
    <lineage>
        <taxon>Eukaryota</taxon>
        <taxon>Fungi</taxon>
        <taxon>Dikarya</taxon>
        <taxon>Ascomycota</taxon>
        <taxon>Pezizomycotina</taxon>
        <taxon>Dothideomycetes</taxon>
        <taxon>Dothideomycetes incertae sedis</taxon>
        <taxon>Lineolatales</taxon>
        <taxon>Lineolataceae</taxon>
        <taxon>Lineolata</taxon>
    </lineage>
</organism>
<dbReference type="GO" id="GO:0004674">
    <property type="term" value="F:protein serine/threonine kinase activity"/>
    <property type="evidence" value="ECO:0007669"/>
    <property type="project" value="UniProtKB-KW"/>
</dbReference>
<protein>
    <recommendedName>
        <fullName evidence="8">Protein kinase domain-containing protein</fullName>
    </recommendedName>
</protein>
<evidence type="ECO:0000256" key="2">
    <source>
        <dbReference type="ARBA" id="ARBA00022679"/>
    </source>
</evidence>
<evidence type="ECO:0000256" key="1">
    <source>
        <dbReference type="ARBA" id="ARBA00022527"/>
    </source>
</evidence>
<dbReference type="GO" id="GO:0005524">
    <property type="term" value="F:ATP binding"/>
    <property type="evidence" value="ECO:0007669"/>
    <property type="project" value="UniProtKB-KW"/>
</dbReference>
<dbReference type="InterPro" id="IPR051175">
    <property type="entry name" value="CLK_kinases"/>
</dbReference>
<dbReference type="GO" id="GO:0043484">
    <property type="term" value="P:regulation of RNA splicing"/>
    <property type="evidence" value="ECO:0007669"/>
    <property type="project" value="TreeGrafter"/>
</dbReference>
<keyword evidence="2" id="KW-0808">Transferase</keyword>
<sequence>MASGPPSPIRQLPTPGFVALSSAKKIEEENIPTYEGGDYHPVDIGEAFNSYVSIEYCGKRMAPIIIDYFDVIGPNWNPQILYPSPNNVHPNIEEDSTPAQIEQGKHKRPIARKILEGRTIHNSRSLPGQPAIADLGEAKISHQMHKGDIMPRIYRAQEAILGMGWASKVDIWAVGIVTWGLLEGSHLSFAKRNRIPNGEQHLAE</sequence>
<dbReference type="PANTHER" id="PTHR45646:SF11">
    <property type="entry name" value="SERINE_THREONINE-PROTEIN KINASE DOA"/>
    <property type="match status" value="1"/>
</dbReference>
<keyword evidence="7" id="KW-1185">Reference proteome</keyword>
<evidence type="ECO:0000256" key="4">
    <source>
        <dbReference type="ARBA" id="ARBA00022777"/>
    </source>
</evidence>
<accession>A0A6A6NNL3</accession>
<reference evidence="6" key="1">
    <citation type="journal article" date="2020" name="Stud. Mycol.">
        <title>101 Dothideomycetes genomes: a test case for predicting lifestyles and emergence of pathogens.</title>
        <authorList>
            <person name="Haridas S."/>
            <person name="Albert R."/>
            <person name="Binder M."/>
            <person name="Bloem J."/>
            <person name="Labutti K."/>
            <person name="Salamov A."/>
            <person name="Andreopoulos B."/>
            <person name="Baker S."/>
            <person name="Barry K."/>
            <person name="Bills G."/>
            <person name="Bluhm B."/>
            <person name="Cannon C."/>
            <person name="Castanera R."/>
            <person name="Culley D."/>
            <person name="Daum C."/>
            <person name="Ezra D."/>
            <person name="Gonzalez J."/>
            <person name="Henrissat B."/>
            <person name="Kuo A."/>
            <person name="Liang C."/>
            <person name="Lipzen A."/>
            <person name="Lutzoni F."/>
            <person name="Magnuson J."/>
            <person name="Mondo S."/>
            <person name="Nolan M."/>
            <person name="Ohm R."/>
            <person name="Pangilinan J."/>
            <person name="Park H.-J."/>
            <person name="Ramirez L."/>
            <person name="Alfaro M."/>
            <person name="Sun H."/>
            <person name="Tritt A."/>
            <person name="Yoshinaga Y."/>
            <person name="Zwiers L.-H."/>
            <person name="Turgeon B."/>
            <person name="Goodwin S."/>
            <person name="Spatafora J."/>
            <person name="Crous P."/>
            <person name="Grigoriev I."/>
        </authorList>
    </citation>
    <scope>NUCLEOTIDE SEQUENCE</scope>
    <source>
        <strain evidence="6">ATCC 16933</strain>
    </source>
</reference>
<gene>
    <name evidence="6" type="ORF">BDY21DRAFT_417276</name>
</gene>
<dbReference type="EMBL" id="MU001698">
    <property type="protein sequence ID" value="KAF2453276.1"/>
    <property type="molecule type" value="Genomic_DNA"/>
</dbReference>
<dbReference type="SUPFAM" id="SSF56112">
    <property type="entry name" value="Protein kinase-like (PK-like)"/>
    <property type="match status" value="1"/>
</dbReference>
<evidence type="ECO:0000313" key="7">
    <source>
        <dbReference type="Proteomes" id="UP000799766"/>
    </source>
</evidence>
<dbReference type="AlphaFoldDB" id="A0A6A6NNL3"/>
<evidence type="ECO:0000313" key="6">
    <source>
        <dbReference type="EMBL" id="KAF2453276.1"/>
    </source>
</evidence>
<dbReference type="PANTHER" id="PTHR45646">
    <property type="entry name" value="SERINE/THREONINE-PROTEIN KINASE DOA-RELATED"/>
    <property type="match status" value="1"/>
</dbReference>
<evidence type="ECO:0000256" key="5">
    <source>
        <dbReference type="ARBA" id="ARBA00022840"/>
    </source>
</evidence>
<keyword evidence="1" id="KW-0723">Serine/threonine-protein kinase</keyword>